<keyword evidence="5" id="KW-0328">Glycosyltransferase</keyword>
<feature type="transmembrane region" description="Helical" evidence="15">
    <location>
        <begin position="438"/>
        <end position="456"/>
    </location>
</feature>
<dbReference type="SMART" id="SM01205">
    <property type="entry name" value="FKS1_dom1"/>
    <property type="match status" value="1"/>
</dbReference>
<feature type="transmembrane region" description="Helical" evidence="15">
    <location>
        <begin position="1658"/>
        <end position="1679"/>
    </location>
</feature>
<feature type="transmembrane region" description="Helical" evidence="15">
    <location>
        <begin position="1433"/>
        <end position="1453"/>
    </location>
</feature>
<feature type="transmembrane region" description="Helical" evidence="15">
    <location>
        <begin position="1399"/>
        <end position="1421"/>
    </location>
</feature>
<feature type="transmembrane region" description="Helical" evidence="15">
    <location>
        <begin position="524"/>
        <end position="543"/>
    </location>
</feature>
<keyword evidence="7 15" id="KW-0812">Transmembrane</keyword>
<comment type="subcellular location">
    <subcellularLocation>
        <location evidence="1">Cell membrane</location>
        <topology evidence="1">Multi-pass membrane protein</topology>
    </subcellularLocation>
</comment>
<reference evidence="17" key="1">
    <citation type="submission" date="2020-06" db="EMBL/GenBank/DDBJ databases">
        <authorList>
            <person name="Li T."/>
            <person name="Hu X."/>
            <person name="Zhang T."/>
            <person name="Song X."/>
            <person name="Zhang H."/>
            <person name="Dai N."/>
            <person name="Sheng W."/>
            <person name="Hou X."/>
            <person name="Wei L."/>
        </authorList>
    </citation>
    <scope>NUCLEOTIDE SEQUENCE</scope>
    <source>
        <strain evidence="17">G02</strain>
        <tissue evidence="17">Leaf</tissue>
    </source>
</reference>
<evidence type="ECO:0000256" key="2">
    <source>
        <dbReference type="ARBA" id="ARBA00009040"/>
    </source>
</evidence>
<evidence type="ECO:0000256" key="13">
    <source>
        <dbReference type="ARBA" id="ARBA00047777"/>
    </source>
</evidence>
<evidence type="ECO:0000256" key="3">
    <source>
        <dbReference type="ARBA" id="ARBA00012589"/>
    </source>
</evidence>
<dbReference type="Pfam" id="PF04652">
    <property type="entry name" value="Vta1"/>
    <property type="match status" value="1"/>
</dbReference>
<dbReference type="GO" id="GO:0005886">
    <property type="term" value="C:plasma membrane"/>
    <property type="evidence" value="ECO:0007669"/>
    <property type="project" value="UniProtKB-SubCell"/>
</dbReference>
<keyword evidence="11" id="KW-0961">Cell wall biogenesis/degradation</keyword>
<evidence type="ECO:0000256" key="9">
    <source>
        <dbReference type="ARBA" id="ARBA00022989"/>
    </source>
</evidence>
<dbReference type="GO" id="GO:0006075">
    <property type="term" value="P:(1-&gt;3)-beta-D-glucan biosynthetic process"/>
    <property type="evidence" value="ECO:0007669"/>
    <property type="project" value="InterPro"/>
</dbReference>
<dbReference type="Pfam" id="PF14288">
    <property type="entry name" value="FKS1_dom1"/>
    <property type="match status" value="1"/>
</dbReference>
<dbReference type="GO" id="GO:0008360">
    <property type="term" value="P:regulation of cell shape"/>
    <property type="evidence" value="ECO:0007669"/>
    <property type="project" value="UniProtKB-KW"/>
</dbReference>
<dbReference type="GO" id="GO:0000148">
    <property type="term" value="C:1,3-beta-D-glucan synthase complex"/>
    <property type="evidence" value="ECO:0007669"/>
    <property type="project" value="InterPro"/>
</dbReference>
<dbReference type="PANTHER" id="PTHR12741:SF106">
    <property type="entry name" value="CALLOSE SYNTHASE 5"/>
    <property type="match status" value="1"/>
</dbReference>
<dbReference type="Pfam" id="PF25968">
    <property type="entry name" value="CALS1"/>
    <property type="match status" value="1"/>
</dbReference>
<dbReference type="Pfam" id="PF02364">
    <property type="entry name" value="Glucan_synthase"/>
    <property type="match status" value="2"/>
</dbReference>
<proteinExistence type="inferred from homology"/>
<comment type="similarity">
    <text evidence="2">Belongs to the glycosyltransferase 48 family.</text>
</comment>
<evidence type="ECO:0000256" key="15">
    <source>
        <dbReference type="SAM" id="Phobius"/>
    </source>
</evidence>
<accession>A0AAW2RD86</accession>
<evidence type="ECO:0000256" key="14">
    <source>
        <dbReference type="SAM" id="MobiDB-lite"/>
    </source>
</evidence>
<evidence type="ECO:0000256" key="10">
    <source>
        <dbReference type="ARBA" id="ARBA00023136"/>
    </source>
</evidence>
<feature type="compositionally biased region" description="Polar residues" evidence="14">
    <location>
        <begin position="8"/>
        <end position="21"/>
    </location>
</feature>
<dbReference type="PANTHER" id="PTHR12741">
    <property type="entry name" value="LYST-INTERACTING PROTEIN LIP5 DOPAMINE RESPONSIVE PROTEIN DRG-1"/>
    <property type="match status" value="1"/>
</dbReference>
<evidence type="ECO:0000256" key="1">
    <source>
        <dbReference type="ARBA" id="ARBA00004651"/>
    </source>
</evidence>
<feature type="transmembrane region" description="Helical" evidence="15">
    <location>
        <begin position="679"/>
        <end position="698"/>
    </location>
</feature>
<dbReference type="InterPro" id="IPR003440">
    <property type="entry name" value="Glyco_trans_48_dom"/>
</dbReference>
<feature type="transmembrane region" description="Helical" evidence="15">
    <location>
        <begin position="1522"/>
        <end position="1544"/>
    </location>
</feature>
<dbReference type="GO" id="GO:0003843">
    <property type="term" value="F:1,3-beta-D-glucan synthase activity"/>
    <property type="evidence" value="ECO:0007669"/>
    <property type="project" value="UniProtKB-EC"/>
</dbReference>
<comment type="caution">
    <text evidence="17">The sequence shown here is derived from an EMBL/GenBank/DDBJ whole genome shotgun (WGS) entry which is preliminary data.</text>
</comment>
<feature type="region of interest" description="Disordered" evidence="14">
    <location>
        <begin position="1"/>
        <end position="21"/>
    </location>
</feature>
<evidence type="ECO:0000256" key="11">
    <source>
        <dbReference type="ARBA" id="ARBA00023316"/>
    </source>
</evidence>
<feature type="transmembrane region" description="Helical" evidence="15">
    <location>
        <begin position="629"/>
        <end position="651"/>
    </location>
</feature>
<feature type="transmembrane region" description="Helical" evidence="15">
    <location>
        <begin position="1627"/>
        <end position="1646"/>
    </location>
</feature>
<feature type="transmembrane region" description="Helical" evidence="15">
    <location>
        <begin position="1691"/>
        <end position="1710"/>
    </location>
</feature>
<feature type="transmembrane region" description="Helical" evidence="15">
    <location>
        <begin position="1730"/>
        <end position="1750"/>
    </location>
</feature>
<dbReference type="InterPro" id="IPR026899">
    <property type="entry name" value="FKS1-like_dom1"/>
</dbReference>
<feature type="transmembrane region" description="Helical" evidence="15">
    <location>
        <begin position="1358"/>
        <end position="1379"/>
    </location>
</feature>
<dbReference type="EC" id="2.4.1.34" evidence="3"/>
<evidence type="ECO:0000256" key="7">
    <source>
        <dbReference type="ARBA" id="ARBA00022692"/>
    </source>
</evidence>
<dbReference type="InterPro" id="IPR023175">
    <property type="entry name" value="Vta1/CALS_N_sf"/>
</dbReference>
<sequence length="1781" mass="204980">MTGPGNYDQKQPSLTRRASRSAAMTTVSMEVFDNEVVPSSLQSIAPFFASPTRERAPRVAYLCRFYAFEKAHRLDPNSSGRGVRQFKTSLHQRLERDNASTLASRVKKTDAREIESFYKQYYEHYVVALNKGEQADRAQLGKAYQTAGVLFEVLCAVNKTEKVEEVAPEVKAAVTALHNTTGLTWPASFEQQRQRAGDLDLLDWLRAMFGFQACLRDNVRNQREHLILLLANIHIRLVPKPEPQNILDDRAVDALMNKLFKNYKTWCKYLGRKHSLRLPQGQGEVQQRKILYMGLFLLIWGEAANVRFMPECLCYIFHNMAYELHGLLAGNVSIVTGENIKPSYGGDDEAFLRKVITPIYHVIEKEAKKGKNGKAPHTSWCNYDDLNEYFWSSDCFKLGWPMRDDGEFFKSTRDAAEGKRGQKAGKLESLSLQKLGHFGTHFVVLTVCGHFSFLVYRIVRLQIMIIIAWSNVSIFDLFERRVLYNMASIFVTAAFLRLLQSILDVVLNFPGYLRWKFTSVLRNILKIVVSLAWCIILPLTYSIQSNFTLFAQLRTYLSFLGNLKGLPPLYVMAVALYLLPNLLAAILFVFPMLRRWIENSDWLIIRFLLWWSQPRIYVGRGMHESQFSLLKYTFFWVLLLCSKFSFSYFMMIKPMVKPTQDIMSIKHVDYAWHEFFPDARYNLGAVIAIWTPVILVYLMDIQIWYAIYSTIYGGFIGAFDRLGEIRTLEMLRSRFQSLPGAFNTYLVPSEKSRKRGFALLKNFHKVTPNKRSEAAKFAQLWNDIPIALDMAAQFRSKDADLWKRICSDEYMKCAVIECYESFKLIMNALIIGETEKSELAELGQGNKDSGNQLFARMFSLHQIQHNGKNRYGTSSWCIIEAPLSLACFFTDTTLYLLLTVKESAIDVPTNLEARRRIAFFSNSLFMDMPRAPRVRKMLSFSIFTPYYSEETLYSKSDLEMENEDGVSIIYYLQKIYPDEWNNFMERLNCKGSEIWENEENILQLRHWASLRGQTLSRTVRGMMYYRRALRLQAFLDMATEDEILEGYKSIAEPSAEDKKSQRSMYTQLEAVADMKFTYVATCQNYGNQKRNGDRRATDILNLMVNNPSLRVAYIDEVEEREGGKNQKVYYSVLIKAVENLDQEIYRIKLPGSAKIGEGKPENQNHAIVFTRGEAIQTIDMNQDNYLEEAFKMRNLLEEFNEDHGVRPPTILGVREHIFTGSVSSLAWFMSNQETSFVTIGQRVLARPLKVRFHYGHPDVFDRIFHITRGGISKASRGINLSEDIFAGFNSTLRRGNVTHHEYIQVGKGRDVGLNQISLFEAKVACGNGEQTLSRDIYRLGHRFDFFRMLSCYYTTTGFYVSSMMVVLTVYAFLYGRLYLSLSGLERAIVRYAQFKGDDALMAVMASQSIVQLGILMALPMVMEIGLERGFRTAAGEMIIMQLQLASVFFTFSLGTKLHYFGRTILHGGAQYRATGRGFVVRHEKFAENYRMYSRSHFTKALELMTLLIVYQFYNSAATNSAAFILIAFSMWFLVVSWLFAPFLFNPSGFEWQKIVEDFDDWTKWMSNCGGIGVPSTKSWESWWDEEQAHLQSTGVLGRFWESILALRFFLYQYGIVYQLRVAQNDRVYGLSWLVIVAVVIILKIVSMGRQKFSADFQLIFRLIKLFLFIAFIVTLVIFIKFLDLTFGDIFASLLGFLPTGWALLMIAQACRPIVKTIGMWGSVKALARGYEYLMGLIIFAPVAILAWFPFVSEFQTRLLFNQAFSRGLQIQRILAGGKKNK</sequence>
<evidence type="ECO:0000256" key="4">
    <source>
        <dbReference type="ARBA" id="ARBA00022475"/>
    </source>
</evidence>
<feature type="transmembrane region" description="Helical" evidence="15">
    <location>
        <begin position="569"/>
        <end position="590"/>
    </location>
</feature>
<dbReference type="Gene3D" id="1.25.40.270">
    <property type="entry name" value="Vacuolar protein sorting-associated protein vta1"/>
    <property type="match status" value="1"/>
</dbReference>
<evidence type="ECO:0000256" key="6">
    <source>
        <dbReference type="ARBA" id="ARBA00022679"/>
    </source>
</evidence>
<evidence type="ECO:0000256" key="12">
    <source>
        <dbReference type="ARBA" id="ARBA00032165"/>
    </source>
</evidence>
<keyword evidence="8" id="KW-0133">Cell shape</keyword>
<evidence type="ECO:0000259" key="16">
    <source>
        <dbReference type="SMART" id="SM01205"/>
    </source>
</evidence>
<dbReference type="InterPro" id="IPR058851">
    <property type="entry name" value="CALS1_helical"/>
</dbReference>
<evidence type="ECO:0000256" key="8">
    <source>
        <dbReference type="ARBA" id="ARBA00022960"/>
    </source>
</evidence>
<feature type="domain" description="1,3-beta-glucan synthase component FKS1-like" evidence="16">
    <location>
        <begin position="287"/>
        <end position="403"/>
    </location>
</feature>
<keyword evidence="4" id="KW-1003">Cell membrane</keyword>
<dbReference type="GO" id="GO:0071555">
    <property type="term" value="P:cell wall organization"/>
    <property type="evidence" value="ECO:0007669"/>
    <property type="project" value="UniProtKB-KW"/>
</dbReference>
<protein>
    <recommendedName>
        <fullName evidence="12">1,3-beta-glucan synthase</fullName>
        <ecNumber evidence="3">2.4.1.34</ecNumber>
    </recommendedName>
    <alternativeName>
        <fullName evidence="12">1,3-beta-glucan synthase</fullName>
    </alternativeName>
</protein>
<gene>
    <name evidence="17" type="ORF">Sradi_3131000</name>
</gene>
<name>A0AAW2RD86_SESRA</name>
<comment type="catalytic activity">
    <reaction evidence="13">
        <text>[(1-&gt;3)-beta-D-glucosyl](n) + UDP-alpha-D-glucose = [(1-&gt;3)-beta-D-glucosyl](n+1) + UDP + H(+)</text>
        <dbReference type="Rhea" id="RHEA:21476"/>
        <dbReference type="Rhea" id="RHEA-COMP:11146"/>
        <dbReference type="Rhea" id="RHEA-COMP:14303"/>
        <dbReference type="ChEBI" id="CHEBI:15378"/>
        <dbReference type="ChEBI" id="CHEBI:37671"/>
        <dbReference type="ChEBI" id="CHEBI:58223"/>
        <dbReference type="ChEBI" id="CHEBI:58885"/>
        <dbReference type="EC" id="2.4.1.34"/>
    </reaction>
</comment>
<organism evidence="17">
    <name type="scientific">Sesamum radiatum</name>
    <name type="common">Black benniseed</name>
    <dbReference type="NCBI Taxonomy" id="300843"/>
    <lineage>
        <taxon>Eukaryota</taxon>
        <taxon>Viridiplantae</taxon>
        <taxon>Streptophyta</taxon>
        <taxon>Embryophyta</taxon>
        <taxon>Tracheophyta</taxon>
        <taxon>Spermatophyta</taxon>
        <taxon>Magnoliopsida</taxon>
        <taxon>eudicotyledons</taxon>
        <taxon>Gunneridae</taxon>
        <taxon>Pentapetalae</taxon>
        <taxon>asterids</taxon>
        <taxon>lamiids</taxon>
        <taxon>Lamiales</taxon>
        <taxon>Pedaliaceae</taxon>
        <taxon>Sesamum</taxon>
    </lineage>
</organism>
<keyword evidence="6" id="KW-0808">Transferase</keyword>
<dbReference type="EMBL" id="JACGWJ010000013">
    <property type="protein sequence ID" value="KAL0378255.1"/>
    <property type="molecule type" value="Genomic_DNA"/>
</dbReference>
<keyword evidence="9 15" id="KW-1133">Transmembrane helix</keyword>
<reference evidence="17" key="2">
    <citation type="journal article" date="2024" name="Plant">
        <title>Genomic evolution and insights into agronomic trait innovations of Sesamum species.</title>
        <authorList>
            <person name="Miao H."/>
            <person name="Wang L."/>
            <person name="Qu L."/>
            <person name="Liu H."/>
            <person name="Sun Y."/>
            <person name="Le M."/>
            <person name="Wang Q."/>
            <person name="Wei S."/>
            <person name="Zheng Y."/>
            <person name="Lin W."/>
            <person name="Duan Y."/>
            <person name="Cao H."/>
            <person name="Xiong S."/>
            <person name="Wang X."/>
            <person name="Wei L."/>
            <person name="Li C."/>
            <person name="Ma Q."/>
            <person name="Ju M."/>
            <person name="Zhao R."/>
            <person name="Li G."/>
            <person name="Mu C."/>
            <person name="Tian Q."/>
            <person name="Mei H."/>
            <person name="Zhang T."/>
            <person name="Gao T."/>
            <person name="Zhang H."/>
        </authorList>
    </citation>
    <scope>NUCLEOTIDE SEQUENCE</scope>
    <source>
        <strain evidence="17">G02</strain>
    </source>
</reference>
<dbReference type="InterPro" id="IPR039431">
    <property type="entry name" value="Vta1/CALS_N"/>
</dbReference>
<evidence type="ECO:0000313" key="17">
    <source>
        <dbReference type="EMBL" id="KAL0378255.1"/>
    </source>
</evidence>
<evidence type="ECO:0000256" key="5">
    <source>
        <dbReference type="ARBA" id="ARBA00022676"/>
    </source>
</evidence>
<keyword evidence="10 15" id="KW-0472">Membrane</keyword>